<feature type="region of interest" description="Disordered" evidence="1">
    <location>
        <begin position="123"/>
        <end position="144"/>
    </location>
</feature>
<dbReference type="Proteomes" id="UP000314294">
    <property type="component" value="Unassembled WGS sequence"/>
</dbReference>
<feature type="compositionally biased region" description="Low complexity" evidence="1">
    <location>
        <begin position="93"/>
        <end position="102"/>
    </location>
</feature>
<evidence type="ECO:0000313" key="3">
    <source>
        <dbReference type="Proteomes" id="UP000314294"/>
    </source>
</evidence>
<name>A0A4Z2FN84_9TELE</name>
<proteinExistence type="predicted"/>
<evidence type="ECO:0000256" key="1">
    <source>
        <dbReference type="SAM" id="MobiDB-lite"/>
    </source>
</evidence>
<sequence length="144" mass="15461">MEPIGTSKAFSGSNGDELLCAAQRVTSSEGRAATGWTREADRGKRKSSHSDPFPGYRNANELQHLVDDGLQRAAQVLPAVRLPERRHVDEGGAAAAQTDTATPSPEAVTRLHTDSMSITELMQSGPPTMQHCESGQKLLLSRPL</sequence>
<feature type="region of interest" description="Disordered" evidence="1">
    <location>
        <begin position="25"/>
        <end position="62"/>
    </location>
</feature>
<evidence type="ECO:0000313" key="2">
    <source>
        <dbReference type="EMBL" id="TNN42706.1"/>
    </source>
</evidence>
<keyword evidence="3" id="KW-1185">Reference proteome</keyword>
<reference evidence="2 3" key="1">
    <citation type="submission" date="2019-03" db="EMBL/GenBank/DDBJ databases">
        <title>First draft genome of Liparis tanakae, snailfish: a comprehensive survey of snailfish specific genes.</title>
        <authorList>
            <person name="Kim W."/>
            <person name="Song I."/>
            <person name="Jeong J.-H."/>
            <person name="Kim D."/>
            <person name="Kim S."/>
            <person name="Ryu S."/>
            <person name="Song J.Y."/>
            <person name="Lee S.K."/>
        </authorList>
    </citation>
    <scope>NUCLEOTIDE SEQUENCE [LARGE SCALE GENOMIC DNA]</scope>
    <source>
        <tissue evidence="2">Muscle</tissue>
    </source>
</reference>
<protein>
    <submittedName>
        <fullName evidence="2">Uncharacterized protein</fullName>
    </submittedName>
</protein>
<gene>
    <name evidence="2" type="ORF">EYF80_047099</name>
</gene>
<accession>A0A4Z2FN84</accession>
<feature type="compositionally biased region" description="Polar residues" evidence="1">
    <location>
        <begin position="123"/>
        <end position="133"/>
    </location>
</feature>
<comment type="caution">
    <text evidence="2">The sequence shown here is derived from an EMBL/GenBank/DDBJ whole genome shotgun (WGS) entry which is preliminary data.</text>
</comment>
<dbReference type="AlphaFoldDB" id="A0A4Z2FN84"/>
<dbReference type="EMBL" id="SRLO01001018">
    <property type="protein sequence ID" value="TNN42706.1"/>
    <property type="molecule type" value="Genomic_DNA"/>
</dbReference>
<feature type="region of interest" description="Disordered" evidence="1">
    <location>
        <begin position="82"/>
        <end position="107"/>
    </location>
</feature>
<organism evidence="2 3">
    <name type="scientific">Liparis tanakae</name>
    <name type="common">Tanaka's snailfish</name>
    <dbReference type="NCBI Taxonomy" id="230148"/>
    <lineage>
        <taxon>Eukaryota</taxon>
        <taxon>Metazoa</taxon>
        <taxon>Chordata</taxon>
        <taxon>Craniata</taxon>
        <taxon>Vertebrata</taxon>
        <taxon>Euteleostomi</taxon>
        <taxon>Actinopterygii</taxon>
        <taxon>Neopterygii</taxon>
        <taxon>Teleostei</taxon>
        <taxon>Neoteleostei</taxon>
        <taxon>Acanthomorphata</taxon>
        <taxon>Eupercaria</taxon>
        <taxon>Perciformes</taxon>
        <taxon>Cottioidei</taxon>
        <taxon>Cottales</taxon>
        <taxon>Liparidae</taxon>
        <taxon>Liparis</taxon>
    </lineage>
</organism>